<sequence>MNYTEKILAFLDRQELIRTADLTELGIPRIYLSRMVAKGQLIKISRGLYRKADSVLDEYYIFQLRYQATIYSYLSALYLHQLIDVIPKYLEVTVYSGYNANAFSDKVRVHYIKKDLHKLGQICVVTSFGNEVLTYDKERTICDLISNRSKLDVEIFSTALKRYMSSNSKNLTKLYRYAIKMGIEKKVREILEVLI</sequence>
<feature type="domain" description="AbiEi antitoxin N-terminal" evidence="1">
    <location>
        <begin position="5"/>
        <end position="50"/>
    </location>
</feature>
<dbReference type="EMBL" id="CTEN01000002">
    <property type="protein sequence ID" value="CQR24547.1"/>
    <property type="molecule type" value="Genomic_DNA"/>
</dbReference>
<dbReference type="InterPro" id="IPR025159">
    <property type="entry name" value="AbiEi_N"/>
</dbReference>
<keyword evidence="3" id="KW-1185">Reference proteome</keyword>
<gene>
    <name evidence="2" type="primary">abiGI</name>
    <name evidence="2" type="ORF">BN1356_00892</name>
</gene>
<dbReference type="RefSeq" id="WP_176694223.1">
    <property type="nucleotide sequence ID" value="NZ_CTEN01000002.1"/>
</dbReference>
<organism evidence="2 3">
    <name type="scientific">Streptococcus varani</name>
    <dbReference type="NCBI Taxonomy" id="1608583"/>
    <lineage>
        <taxon>Bacteria</taxon>
        <taxon>Bacillati</taxon>
        <taxon>Bacillota</taxon>
        <taxon>Bacilli</taxon>
        <taxon>Lactobacillales</taxon>
        <taxon>Streptococcaceae</taxon>
        <taxon>Streptococcus</taxon>
    </lineage>
</organism>
<evidence type="ECO:0000259" key="1">
    <source>
        <dbReference type="Pfam" id="PF13338"/>
    </source>
</evidence>
<name>A0A0E3WEY7_9STRE</name>
<dbReference type="STRING" id="1608583.BN1356_00892"/>
<dbReference type="AlphaFoldDB" id="A0A0E3WEY7"/>
<accession>A0A0E3WEY7</accession>
<dbReference type="Proteomes" id="UP000198604">
    <property type="component" value="Unassembled WGS sequence"/>
</dbReference>
<evidence type="ECO:0000313" key="3">
    <source>
        <dbReference type="Proteomes" id="UP000198604"/>
    </source>
</evidence>
<proteinExistence type="predicted"/>
<dbReference type="Pfam" id="PF13338">
    <property type="entry name" value="AbiEi_4"/>
    <property type="match status" value="1"/>
</dbReference>
<reference evidence="3" key="1">
    <citation type="submission" date="2015-03" db="EMBL/GenBank/DDBJ databases">
        <authorList>
            <person name="Urmite Genomes"/>
        </authorList>
    </citation>
    <scope>NUCLEOTIDE SEQUENCE [LARGE SCALE GENOMIC DNA]</scope>
    <source>
        <strain evidence="3">FF10</strain>
    </source>
</reference>
<protein>
    <submittedName>
        <fullName evidence="2">Abortive infection protein AbiGI</fullName>
    </submittedName>
</protein>
<evidence type="ECO:0000313" key="2">
    <source>
        <dbReference type="EMBL" id="CQR24547.1"/>
    </source>
</evidence>